<comment type="caution">
    <text evidence="1">The sequence shown here is derived from an EMBL/GenBank/DDBJ whole genome shotgun (WGS) entry which is preliminary data.</text>
</comment>
<evidence type="ECO:0000313" key="1">
    <source>
        <dbReference type="EMBL" id="CAK3855087.1"/>
    </source>
</evidence>
<name>A0AAI8YTK1_9PEZI</name>
<dbReference type="AlphaFoldDB" id="A0AAI8YTK1"/>
<reference evidence="1" key="1">
    <citation type="submission" date="2023-11" db="EMBL/GenBank/DDBJ databases">
        <authorList>
            <person name="Alioto T."/>
            <person name="Alioto T."/>
            <person name="Gomez Garrido J."/>
        </authorList>
    </citation>
    <scope>NUCLEOTIDE SEQUENCE</scope>
</reference>
<dbReference type="Proteomes" id="UP001296104">
    <property type="component" value="Unassembled WGS sequence"/>
</dbReference>
<proteinExistence type="predicted"/>
<gene>
    <name evidence="1" type="ORF">LECACI_7A001725</name>
</gene>
<keyword evidence="2" id="KW-1185">Reference proteome</keyword>
<evidence type="ECO:0000313" key="2">
    <source>
        <dbReference type="Proteomes" id="UP001296104"/>
    </source>
</evidence>
<accession>A0AAI8YTK1</accession>
<protein>
    <submittedName>
        <fullName evidence="1">Uncharacterized protein</fullName>
    </submittedName>
</protein>
<organism evidence="1 2">
    <name type="scientific">Lecanosticta acicola</name>
    <dbReference type="NCBI Taxonomy" id="111012"/>
    <lineage>
        <taxon>Eukaryota</taxon>
        <taxon>Fungi</taxon>
        <taxon>Dikarya</taxon>
        <taxon>Ascomycota</taxon>
        <taxon>Pezizomycotina</taxon>
        <taxon>Dothideomycetes</taxon>
        <taxon>Dothideomycetidae</taxon>
        <taxon>Mycosphaerellales</taxon>
        <taxon>Mycosphaerellaceae</taxon>
        <taxon>Lecanosticta</taxon>
    </lineage>
</organism>
<dbReference type="EMBL" id="CAVMBE010000007">
    <property type="protein sequence ID" value="CAK3855087.1"/>
    <property type="molecule type" value="Genomic_DNA"/>
</dbReference>
<sequence>MQKFKAMMVAHAHAEADVVEESDISGLREQILANVEVLYPIMYTAQSEVVRGVVLPKFHLITIRKDFETSALVLIEKEATEKGRSGPEKDLLVQGPAADSVKSALEGLLNGLSVVLQKKGMVRAAFTPPLGWFPCKVEESGMMFYTRRQW</sequence>